<evidence type="ECO:0000259" key="7">
    <source>
        <dbReference type="Pfam" id="PF05191"/>
    </source>
</evidence>
<dbReference type="Proteomes" id="UP000005726">
    <property type="component" value="Unassembled WGS sequence"/>
</dbReference>
<evidence type="ECO:0000256" key="1">
    <source>
        <dbReference type="ARBA" id="ARBA00022679"/>
    </source>
</evidence>
<dbReference type="InterPro" id="IPR027417">
    <property type="entry name" value="P-loop_NTPase"/>
</dbReference>
<dbReference type="InterPro" id="IPR007862">
    <property type="entry name" value="Adenylate_kinase_lid-dom"/>
</dbReference>
<evidence type="ECO:0000313" key="9">
    <source>
        <dbReference type="Proteomes" id="UP000005726"/>
    </source>
</evidence>
<dbReference type="Pfam" id="PF05191">
    <property type="entry name" value="ADK_lid"/>
    <property type="match status" value="1"/>
</dbReference>
<evidence type="ECO:0000256" key="4">
    <source>
        <dbReference type="ARBA" id="ARBA00022777"/>
    </source>
</evidence>
<dbReference type="STRING" id="663321.REG_2021"/>
<feature type="non-terminal residue" evidence="8">
    <location>
        <position position="1"/>
    </location>
</feature>
<proteinExistence type="inferred from homology"/>
<dbReference type="GO" id="GO:0004017">
    <property type="term" value="F:AMP kinase activity"/>
    <property type="evidence" value="ECO:0007669"/>
    <property type="project" value="UniProtKB-EC"/>
</dbReference>
<dbReference type="Pfam" id="PF00406">
    <property type="entry name" value="ADK"/>
    <property type="match status" value="1"/>
</dbReference>
<dbReference type="InterPro" id="IPR006259">
    <property type="entry name" value="Adenyl_kin_sub"/>
</dbReference>
<organism evidence="8 9">
    <name type="scientific">Candidatus Regiella insecticola LSR1</name>
    <dbReference type="NCBI Taxonomy" id="663321"/>
    <lineage>
        <taxon>Bacteria</taxon>
        <taxon>Pseudomonadati</taxon>
        <taxon>Pseudomonadota</taxon>
        <taxon>Gammaproteobacteria</taxon>
        <taxon>Enterobacterales</taxon>
        <taxon>Enterobacteriaceae</taxon>
        <taxon>aphid secondary symbionts</taxon>
        <taxon>Candidatus Regiella</taxon>
    </lineage>
</organism>
<dbReference type="NCBIfam" id="NF001381">
    <property type="entry name" value="PRK00279.1-3"/>
    <property type="match status" value="1"/>
</dbReference>
<comment type="subunit">
    <text evidence="6">Monomer.</text>
</comment>
<evidence type="ECO:0000256" key="6">
    <source>
        <dbReference type="RuleBase" id="RU003331"/>
    </source>
</evidence>
<evidence type="ECO:0000313" key="8">
    <source>
        <dbReference type="EMBL" id="EFL91064.1"/>
    </source>
</evidence>
<dbReference type="EMBL" id="GL379760">
    <property type="protein sequence ID" value="EFL91064.1"/>
    <property type="molecule type" value="Genomic_DNA"/>
</dbReference>
<dbReference type="Gene3D" id="3.40.50.300">
    <property type="entry name" value="P-loop containing nucleotide triphosphate hydrolases"/>
    <property type="match status" value="1"/>
</dbReference>
<dbReference type="HOGENOM" id="CLU_032354_1_2_6"/>
<evidence type="ECO:0000256" key="5">
    <source>
        <dbReference type="RuleBase" id="RU003330"/>
    </source>
</evidence>
<dbReference type="GO" id="GO:0005524">
    <property type="term" value="F:ATP binding"/>
    <property type="evidence" value="ECO:0007669"/>
    <property type="project" value="UniProtKB-KW"/>
</dbReference>
<keyword evidence="2" id="KW-0545">Nucleotide biosynthesis</keyword>
<accession>E0WVA4</accession>
<dbReference type="eggNOG" id="COG0563">
    <property type="taxonomic scope" value="Bacteria"/>
</dbReference>
<dbReference type="AlphaFoldDB" id="E0WVA4"/>
<dbReference type="CDD" id="cd01428">
    <property type="entry name" value="ADK"/>
    <property type="match status" value="1"/>
</dbReference>
<dbReference type="PRINTS" id="PR00094">
    <property type="entry name" value="ADENYLTKNASE"/>
</dbReference>
<dbReference type="PANTHER" id="PTHR23359">
    <property type="entry name" value="NUCLEOTIDE KINASE"/>
    <property type="match status" value="1"/>
</dbReference>
<sequence>LHNKGIYAMRIILLGAPGAGKGTQAQFIVEKYSIPQISTGDMLRTAVQTNSELGVKAKKIMEEGKLVPDELAIALVKQRISQADCRGGFLLDGFPRTLSQADAIIEAGINIDYVLEFDVPDQVIIERIAGRRIHAPSGRIYHLRFNPPKIENKDDITGEPLTLRKDDQEATVRQRLVEYHQQTEPLLSYYRKQAAAGNTHYFKLDGTHKVGEIRDELTAILG</sequence>
<feature type="domain" description="Adenylate kinase active site lid" evidence="7">
    <location>
        <begin position="131"/>
        <end position="166"/>
    </location>
</feature>
<evidence type="ECO:0000256" key="2">
    <source>
        <dbReference type="ARBA" id="ARBA00022727"/>
    </source>
</evidence>
<dbReference type="PROSITE" id="PS00113">
    <property type="entry name" value="ADENYLATE_KINASE"/>
    <property type="match status" value="1"/>
</dbReference>
<evidence type="ECO:0000256" key="3">
    <source>
        <dbReference type="ARBA" id="ARBA00022741"/>
    </source>
</evidence>
<reference evidence="8" key="1">
    <citation type="journal article" date="2009" name="Environ. Microbiol.">
        <title>Dynamics of genome evolution in facultative symbionts of aphids.</title>
        <authorList>
            <person name="Degnan P.H."/>
            <person name="Leonardo T.E."/>
            <person name="Cass B.N."/>
            <person name="Hurwitz B."/>
            <person name="Stern D."/>
            <person name="Gibbs R.A."/>
            <person name="Richards S."/>
            <person name="Moran N.A."/>
        </authorList>
    </citation>
    <scope>NUCLEOTIDE SEQUENCE [LARGE SCALE GENOMIC DNA]</scope>
    <source>
        <strain evidence="8">LSR1</strain>
    </source>
</reference>
<dbReference type="GO" id="GO:0005737">
    <property type="term" value="C:cytoplasm"/>
    <property type="evidence" value="ECO:0007669"/>
    <property type="project" value="UniProtKB-SubCell"/>
</dbReference>
<dbReference type="NCBIfam" id="TIGR01351">
    <property type="entry name" value="adk"/>
    <property type="match status" value="1"/>
</dbReference>
<dbReference type="FunFam" id="3.40.50.300:FF:000106">
    <property type="entry name" value="Adenylate kinase mitochondrial"/>
    <property type="match status" value="1"/>
</dbReference>
<comment type="subcellular location">
    <subcellularLocation>
        <location evidence="6">Cytoplasm</location>
    </subcellularLocation>
</comment>
<name>E0WVA4_9ENTR</name>
<gene>
    <name evidence="8" type="primary">adk</name>
    <name evidence="8" type="ORF">REG_2021</name>
</gene>
<keyword evidence="6" id="KW-0067">ATP-binding</keyword>
<dbReference type="SUPFAM" id="SSF52540">
    <property type="entry name" value="P-loop containing nucleoside triphosphate hydrolases"/>
    <property type="match status" value="1"/>
</dbReference>
<dbReference type="NCBIfam" id="NF001380">
    <property type="entry name" value="PRK00279.1-2"/>
    <property type="match status" value="1"/>
</dbReference>
<keyword evidence="9" id="KW-1185">Reference proteome</keyword>
<protein>
    <recommendedName>
        <fullName evidence="6">Adenylate kinase</fullName>
        <ecNumber evidence="6">2.7.4.3</ecNumber>
    </recommendedName>
</protein>
<keyword evidence="3 6" id="KW-0547">Nucleotide-binding</keyword>
<keyword evidence="4 5" id="KW-0418">Kinase</keyword>
<dbReference type="InterPro" id="IPR000850">
    <property type="entry name" value="Adenylat/UMP-CMP_kin"/>
</dbReference>
<dbReference type="NCBIfam" id="NF001379">
    <property type="entry name" value="PRK00279.1-1"/>
    <property type="match status" value="1"/>
</dbReference>
<dbReference type="EC" id="2.7.4.3" evidence="6"/>
<keyword evidence="1 5" id="KW-0808">Transferase</keyword>
<dbReference type="HAMAP" id="MF_00235">
    <property type="entry name" value="Adenylate_kinase_Adk"/>
    <property type="match status" value="1"/>
</dbReference>
<dbReference type="InterPro" id="IPR033690">
    <property type="entry name" value="Adenylat_kinase_CS"/>
</dbReference>
<comment type="catalytic activity">
    <reaction evidence="6">
        <text>AMP + ATP = 2 ADP</text>
        <dbReference type="Rhea" id="RHEA:12973"/>
        <dbReference type="ChEBI" id="CHEBI:30616"/>
        <dbReference type="ChEBI" id="CHEBI:456215"/>
        <dbReference type="ChEBI" id="CHEBI:456216"/>
        <dbReference type="EC" id="2.7.4.3"/>
    </reaction>
</comment>
<comment type="similarity">
    <text evidence="5">Belongs to the adenylate kinase family.</text>
</comment>